<protein>
    <submittedName>
        <fullName evidence="1">Uncharacterized protein</fullName>
    </submittedName>
</protein>
<accession>A0A2P2NB41</accession>
<proteinExistence type="predicted"/>
<evidence type="ECO:0000313" key="1">
    <source>
        <dbReference type="EMBL" id="MBX39681.1"/>
    </source>
</evidence>
<name>A0A2P2NB41_RHIMU</name>
<reference evidence="1" key="1">
    <citation type="submission" date="2018-02" db="EMBL/GenBank/DDBJ databases">
        <title>Rhizophora mucronata_Transcriptome.</title>
        <authorList>
            <person name="Meera S.P."/>
            <person name="Sreeshan A."/>
            <person name="Augustine A."/>
        </authorList>
    </citation>
    <scope>NUCLEOTIDE SEQUENCE</scope>
    <source>
        <tissue evidence="1">Leaf</tissue>
    </source>
</reference>
<dbReference type="EMBL" id="GGEC01059197">
    <property type="protein sequence ID" value="MBX39681.1"/>
    <property type="molecule type" value="Transcribed_RNA"/>
</dbReference>
<sequence>MAYCARRNRHVVDNKINID</sequence>
<organism evidence="1">
    <name type="scientific">Rhizophora mucronata</name>
    <name type="common">Asiatic mangrove</name>
    <dbReference type="NCBI Taxonomy" id="61149"/>
    <lineage>
        <taxon>Eukaryota</taxon>
        <taxon>Viridiplantae</taxon>
        <taxon>Streptophyta</taxon>
        <taxon>Embryophyta</taxon>
        <taxon>Tracheophyta</taxon>
        <taxon>Spermatophyta</taxon>
        <taxon>Magnoliopsida</taxon>
        <taxon>eudicotyledons</taxon>
        <taxon>Gunneridae</taxon>
        <taxon>Pentapetalae</taxon>
        <taxon>rosids</taxon>
        <taxon>fabids</taxon>
        <taxon>Malpighiales</taxon>
        <taxon>Rhizophoraceae</taxon>
        <taxon>Rhizophora</taxon>
    </lineage>
</organism>
<dbReference type="AlphaFoldDB" id="A0A2P2NB41"/>